<dbReference type="Proteomes" id="UP000673375">
    <property type="component" value="Unassembled WGS sequence"/>
</dbReference>
<gene>
    <name evidence="1" type="ORF">I6N96_09090</name>
</gene>
<keyword evidence="2" id="KW-1185">Reference proteome</keyword>
<proteinExistence type="predicted"/>
<sequence>MTAQTLHFTVDPYWLIRFMLQRHHEKHYHGNDEHTKAVRFALSDLLYDGKDSLTNDELYQIAENYFGKESKEFLLEPTEEQSAGMFQIVLKMPRFEEKVWEYTLKGYGKYEYSVIDLNTRVERKTRFAHHYETLIEVLGERYADKFNEMSQKEKDDFIMNNFKLIGKRNSMSWYTPTYPV</sequence>
<reference evidence="1 2" key="1">
    <citation type="submission" date="2020-12" db="EMBL/GenBank/DDBJ databases">
        <title>Vagococcus allomyrinae sp. nov. and Enterococcus lavae sp. nov., isolated from the larvae of Allomyrina dichotoma.</title>
        <authorList>
            <person name="Lee S.D."/>
        </authorList>
    </citation>
    <scope>NUCLEOTIDE SEQUENCE [LARGE SCALE GENOMIC DNA]</scope>
    <source>
        <strain evidence="1 2">BWM-S5</strain>
    </source>
</reference>
<comment type="caution">
    <text evidence="1">The sequence shown here is derived from an EMBL/GenBank/DDBJ whole genome shotgun (WGS) entry which is preliminary data.</text>
</comment>
<evidence type="ECO:0000313" key="2">
    <source>
        <dbReference type="Proteomes" id="UP000673375"/>
    </source>
</evidence>
<dbReference type="RefSeq" id="WP_209557259.1">
    <property type="nucleotide sequence ID" value="NZ_JAEDXU010000004.1"/>
</dbReference>
<name>A0ABS4CJ25_9ENTE</name>
<protein>
    <submittedName>
        <fullName evidence="1">Uncharacterized protein</fullName>
    </submittedName>
</protein>
<dbReference type="EMBL" id="JAEDXU010000004">
    <property type="protein sequence ID" value="MBP1046438.1"/>
    <property type="molecule type" value="Genomic_DNA"/>
</dbReference>
<organism evidence="1 2">
    <name type="scientific">Enterococcus larvae</name>
    <dbReference type="NCBI Taxonomy" id="2794352"/>
    <lineage>
        <taxon>Bacteria</taxon>
        <taxon>Bacillati</taxon>
        <taxon>Bacillota</taxon>
        <taxon>Bacilli</taxon>
        <taxon>Lactobacillales</taxon>
        <taxon>Enterococcaceae</taxon>
        <taxon>Enterococcus</taxon>
    </lineage>
</organism>
<evidence type="ECO:0000313" key="1">
    <source>
        <dbReference type="EMBL" id="MBP1046438.1"/>
    </source>
</evidence>
<accession>A0ABS4CJ25</accession>